<keyword evidence="6" id="KW-1185">Reference proteome</keyword>
<keyword evidence="1" id="KW-0963">Cytoplasm</keyword>
<comment type="caution">
    <text evidence="5">The sequence shown here is derived from an EMBL/GenBank/DDBJ whole genome shotgun (WGS) entry which is preliminary data.</text>
</comment>
<dbReference type="Proteomes" id="UP001175271">
    <property type="component" value="Unassembled WGS sequence"/>
</dbReference>
<comment type="function">
    <text evidence="1">Central component in molecular interactions underlying sperm crawling. Forms an extensive filament system that extends from sperm villipoda, along the leading edge of the pseudopod.</text>
</comment>
<dbReference type="InterPro" id="IPR013783">
    <property type="entry name" value="Ig-like_fold"/>
</dbReference>
<accession>A0AA39LXC4</accession>
<dbReference type="InterPro" id="IPR051774">
    <property type="entry name" value="Sperm-specific_class_P"/>
</dbReference>
<dbReference type="AlphaFoldDB" id="A0AA39LXC4"/>
<dbReference type="Pfam" id="PF00635">
    <property type="entry name" value="Motile_Sperm"/>
    <property type="match status" value="1"/>
</dbReference>
<evidence type="ECO:0000256" key="2">
    <source>
        <dbReference type="SAM" id="MobiDB-lite"/>
    </source>
</evidence>
<dbReference type="SUPFAM" id="SSF49354">
    <property type="entry name" value="PapD-like"/>
    <property type="match status" value="1"/>
</dbReference>
<proteinExistence type="predicted"/>
<dbReference type="InterPro" id="IPR000535">
    <property type="entry name" value="MSP_dom"/>
</dbReference>
<evidence type="ECO:0000313" key="5">
    <source>
        <dbReference type="EMBL" id="KAK0412774.1"/>
    </source>
</evidence>
<feature type="region of interest" description="Disordered" evidence="2">
    <location>
        <begin position="140"/>
        <end position="161"/>
    </location>
</feature>
<gene>
    <name evidence="4" type="ORF">QR680_006380</name>
    <name evidence="5" type="ORF">QR680_006402</name>
</gene>
<dbReference type="Gene3D" id="2.60.40.10">
    <property type="entry name" value="Immunoglobulins"/>
    <property type="match status" value="1"/>
</dbReference>
<name>A0AA39LXC4_9BILA</name>
<evidence type="ECO:0000313" key="6">
    <source>
        <dbReference type="Proteomes" id="UP001175271"/>
    </source>
</evidence>
<dbReference type="PROSITE" id="PS50202">
    <property type="entry name" value="MSP"/>
    <property type="match status" value="1"/>
</dbReference>
<evidence type="ECO:0000313" key="4">
    <source>
        <dbReference type="EMBL" id="KAK0412745.1"/>
    </source>
</evidence>
<evidence type="ECO:0000259" key="3">
    <source>
        <dbReference type="PROSITE" id="PS50202"/>
    </source>
</evidence>
<dbReference type="PANTHER" id="PTHR22947">
    <property type="entry name" value="MAJOR SPERM PROTEIN"/>
    <property type="match status" value="1"/>
</dbReference>
<evidence type="ECO:0000256" key="1">
    <source>
        <dbReference type="RuleBase" id="RU003425"/>
    </source>
</evidence>
<dbReference type="InterPro" id="IPR008962">
    <property type="entry name" value="PapD-like_sf"/>
</dbReference>
<protein>
    <recommendedName>
        <fullName evidence="1">Major sperm protein</fullName>
    </recommendedName>
</protein>
<dbReference type="EMBL" id="JAUCMV010000003">
    <property type="protein sequence ID" value="KAK0412774.1"/>
    <property type="molecule type" value="Genomic_DNA"/>
</dbReference>
<dbReference type="EMBL" id="JAUCMV010000003">
    <property type="protein sequence ID" value="KAK0412745.1"/>
    <property type="molecule type" value="Genomic_DNA"/>
</dbReference>
<feature type="compositionally biased region" description="Low complexity" evidence="2">
    <location>
        <begin position="146"/>
        <end position="161"/>
    </location>
</feature>
<feature type="domain" description="MSP" evidence="3">
    <location>
        <begin position="20"/>
        <end position="133"/>
    </location>
</feature>
<keyword evidence="1" id="KW-0206">Cytoskeleton</keyword>
<dbReference type="PANTHER" id="PTHR22947:SF3">
    <property type="entry name" value="MSP DOMAIN-CONTAINING PROTEIN-RELATED"/>
    <property type="match status" value="1"/>
</dbReference>
<organism evidence="5 6">
    <name type="scientific">Steinernema hermaphroditum</name>
    <dbReference type="NCBI Taxonomy" id="289476"/>
    <lineage>
        <taxon>Eukaryota</taxon>
        <taxon>Metazoa</taxon>
        <taxon>Ecdysozoa</taxon>
        <taxon>Nematoda</taxon>
        <taxon>Chromadorea</taxon>
        <taxon>Rhabditida</taxon>
        <taxon>Tylenchina</taxon>
        <taxon>Panagrolaimomorpha</taxon>
        <taxon>Strongyloidoidea</taxon>
        <taxon>Steinernematidae</taxon>
        <taxon>Steinernema</taxon>
    </lineage>
</organism>
<sequence length="161" mass="17211">MTTPPALQAPGDKSSSRRHSLRASPGEPTLSIDPETATFITSGGRSEHMLVNCGDARLAVKVRCSDNNVYRVNPVYMFVEAGQCTSLMVTRLPGPPKVDKLVLHYVACAESEQSAKELFKPGISPDVLKLQLTCCNPEDVPSVRGSSKSTIHSSAASQANI</sequence>
<reference evidence="5" key="1">
    <citation type="submission" date="2023-06" db="EMBL/GenBank/DDBJ databases">
        <title>Genomic analysis of the entomopathogenic nematode Steinernema hermaphroditum.</title>
        <authorList>
            <person name="Schwarz E.M."/>
            <person name="Heppert J.K."/>
            <person name="Baniya A."/>
            <person name="Schwartz H.T."/>
            <person name="Tan C.-H."/>
            <person name="Antoshechkin I."/>
            <person name="Sternberg P.W."/>
            <person name="Goodrich-Blair H."/>
            <person name="Dillman A.R."/>
        </authorList>
    </citation>
    <scope>NUCLEOTIDE SEQUENCE</scope>
    <source>
        <strain evidence="5">PS9179</strain>
        <tissue evidence="5">Whole animal</tissue>
    </source>
</reference>
<feature type="region of interest" description="Disordered" evidence="2">
    <location>
        <begin position="1"/>
        <end position="34"/>
    </location>
</feature>